<dbReference type="SUPFAM" id="SSF47384">
    <property type="entry name" value="Homodimeric domain of signal transducing histidine kinase"/>
    <property type="match status" value="1"/>
</dbReference>
<reference evidence="8 9" key="1">
    <citation type="submission" date="2013-05" db="EMBL/GenBank/DDBJ databases">
        <title>Draft genome sequence of Rubidibacter lacunae KORDI 51-2.</title>
        <authorList>
            <person name="Choi D.H."/>
            <person name="Noh J.H."/>
            <person name="Kwon K.-K."/>
            <person name="Lee J.-H."/>
            <person name="Ryu J.-Y."/>
        </authorList>
    </citation>
    <scope>NUCLEOTIDE SEQUENCE [LARGE SCALE GENOMIC DNA]</scope>
    <source>
        <strain evidence="8 9">KORDI 51-2</strain>
    </source>
</reference>
<evidence type="ECO:0000313" key="8">
    <source>
        <dbReference type="EMBL" id="ERN40548.1"/>
    </source>
</evidence>
<keyword evidence="3" id="KW-0597">Phosphoprotein</keyword>
<dbReference type="Pfam" id="PF02518">
    <property type="entry name" value="HATPase_c"/>
    <property type="match status" value="1"/>
</dbReference>
<sequence>MPRSNPTGEPFRLSPADPCDLGSRIDRAIARGSNDAAAVLSQVAQALGETFAVPACCLLARSQPTASVRAAWWFRDGGSACLQPDRFQTHAARLLSVTSSTEPVAYSSSIGVTSEPWSWLSETFTVESWLGLTLPYAEAGWGGIWLGGTRDRAWTVELRQLLLACRERVAVALVWAGLQESVQHQARYQGLRRDLGDILRTALHLNEVLAVALGATGRALEVARAFVLALKYDDPLAACCSSPTVPTAKVEVIARWAASPETPLPPLGTSFALADAPCCQQAWQQAPEPLAIADLAAGPLPLASCATALLCEEGASAWTLVPLAGRPSSEDDLGCVLGFLVFQQDYPRHWHGEELELLQFVASQVSAATLHHKVLQRSQALVEARTAQLQHSLEVQAKLYETTRQQVNQLQHLNQLKDEFLSTMSHELNTPLATMKIAVKMLGQPGLDSERRAKYLDILDRELRRESALIRDLLALQQIASSQTDPARSGRSVRDLDLHALLHDIQTELAETLQTRGLTLSISYLPPLSETTFLQVRADGNALRRVIQELLTNASKFAAADTSVRLQISQRTDTAGGHRLVLTFTNTGVGIHPEDLPHIFAPFRRGRGATKQAISGTGLGLALAESLVKQLDGTLEAASDFRDGMPCDTRFTLALPQSAN</sequence>
<dbReference type="PATRIC" id="fig|582515.4.peg.3482"/>
<dbReference type="PRINTS" id="PR00344">
    <property type="entry name" value="BCTRLSENSOR"/>
</dbReference>
<dbReference type="InParanoid" id="U5D7E3"/>
<dbReference type="SUPFAM" id="SSF55781">
    <property type="entry name" value="GAF domain-like"/>
    <property type="match status" value="2"/>
</dbReference>
<dbReference type="EC" id="2.7.13.3" evidence="2"/>
<evidence type="ECO:0000256" key="6">
    <source>
        <dbReference type="ARBA" id="ARBA00023012"/>
    </source>
</evidence>
<dbReference type="Pfam" id="PF00512">
    <property type="entry name" value="HisKA"/>
    <property type="match status" value="1"/>
</dbReference>
<dbReference type="InterPro" id="IPR036890">
    <property type="entry name" value="HATPase_C_sf"/>
</dbReference>
<keyword evidence="6" id="KW-0902">Two-component regulatory system</keyword>
<dbReference type="SUPFAM" id="SSF55874">
    <property type="entry name" value="ATPase domain of HSP90 chaperone/DNA topoisomerase II/histidine kinase"/>
    <property type="match status" value="1"/>
</dbReference>
<dbReference type="EMBL" id="ASSJ01000076">
    <property type="protein sequence ID" value="ERN40548.1"/>
    <property type="molecule type" value="Genomic_DNA"/>
</dbReference>
<dbReference type="Gene3D" id="1.10.287.130">
    <property type="match status" value="1"/>
</dbReference>
<dbReference type="SMART" id="SM00065">
    <property type="entry name" value="GAF"/>
    <property type="match status" value="1"/>
</dbReference>
<dbReference type="InterPro" id="IPR005467">
    <property type="entry name" value="His_kinase_dom"/>
</dbReference>
<dbReference type="RefSeq" id="WP_022608694.1">
    <property type="nucleotide sequence ID" value="NZ_ASSJ01000076.1"/>
</dbReference>
<dbReference type="Gene3D" id="3.30.565.10">
    <property type="entry name" value="Histidine kinase-like ATPase, C-terminal domain"/>
    <property type="match status" value="1"/>
</dbReference>
<dbReference type="InterPro" id="IPR003661">
    <property type="entry name" value="HisK_dim/P_dom"/>
</dbReference>
<dbReference type="eggNOG" id="COG2205">
    <property type="taxonomic scope" value="Bacteria"/>
</dbReference>
<keyword evidence="4" id="KW-0808">Transferase</keyword>
<dbReference type="SMART" id="SM00387">
    <property type="entry name" value="HATPase_c"/>
    <property type="match status" value="1"/>
</dbReference>
<dbReference type="GO" id="GO:0000155">
    <property type="term" value="F:phosphorelay sensor kinase activity"/>
    <property type="evidence" value="ECO:0007669"/>
    <property type="project" value="InterPro"/>
</dbReference>
<accession>U5D7E3</accession>
<comment type="caution">
    <text evidence="8">The sequence shown here is derived from an EMBL/GenBank/DDBJ whole genome shotgun (WGS) entry which is preliminary data.</text>
</comment>
<protein>
    <recommendedName>
        <fullName evidence="2">histidine kinase</fullName>
        <ecNumber evidence="2">2.7.13.3</ecNumber>
    </recommendedName>
</protein>
<dbReference type="InterPro" id="IPR036097">
    <property type="entry name" value="HisK_dim/P_sf"/>
</dbReference>
<keyword evidence="5 8" id="KW-0418">Kinase</keyword>
<dbReference type="OrthoDB" id="567974at2"/>
<feature type="domain" description="Histidine kinase" evidence="7">
    <location>
        <begin position="423"/>
        <end position="659"/>
    </location>
</feature>
<proteinExistence type="predicted"/>
<name>U5D7E3_9CHRO</name>
<comment type="catalytic activity">
    <reaction evidence="1">
        <text>ATP + protein L-histidine = ADP + protein N-phospho-L-histidine.</text>
        <dbReference type="EC" id="2.7.13.3"/>
    </reaction>
</comment>
<dbReference type="Pfam" id="PF01590">
    <property type="entry name" value="GAF"/>
    <property type="match status" value="1"/>
</dbReference>
<evidence type="ECO:0000256" key="4">
    <source>
        <dbReference type="ARBA" id="ARBA00022679"/>
    </source>
</evidence>
<dbReference type="PROSITE" id="PS50109">
    <property type="entry name" value="HIS_KIN"/>
    <property type="match status" value="1"/>
</dbReference>
<dbReference type="InterPro" id="IPR003018">
    <property type="entry name" value="GAF"/>
</dbReference>
<dbReference type="InterPro" id="IPR004358">
    <property type="entry name" value="Sig_transdc_His_kin-like_C"/>
</dbReference>
<evidence type="ECO:0000313" key="9">
    <source>
        <dbReference type="Proteomes" id="UP000016960"/>
    </source>
</evidence>
<dbReference type="InterPro" id="IPR029016">
    <property type="entry name" value="GAF-like_dom_sf"/>
</dbReference>
<evidence type="ECO:0000259" key="7">
    <source>
        <dbReference type="PROSITE" id="PS50109"/>
    </source>
</evidence>
<dbReference type="Gene3D" id="3.30.450.40">
    <property type="match status" value="2"/>
</dbReference>
<dbReference type="Proteomes" id="UP000016960">
    <property type="component" value="Unassembled WGS sequence"/>
</dbReference>
<dbReference type="InterPro" id="IPR003594">
    <property type="entry name" value="HATPase_dom"/>
</dbReference>
<evidence type="ECO:0000256" key="3">
    <source>
        <dbReference type="ARBA" id="ARBA00022553"/>
    </source>
</evidence>
<evidence type="ECO:0000256" key="5">
    <source>
        <dbReference type="ARBA" id="ARBA00022777"/>
    </source>
</evidence>
<dbReference type="AlphaFoldDB" id="U5D7E3"/>
<keyword evidence="9" id="KW-1185">Reference proteome</keyword>
<dbReference type="PANTHER" id="PTHR43711:SF26">
    <property type="entry name" value="SENSOR HISTIDINE KINASE RCSC"/>
    <property type="match status" value="1"/>
</dbReference>
<dbReference type="PANTHER" id="PTHR43711">
    <property type="entry name" value="TWO-COMPONENT HISTIDINE KINASE"/>
    <property type="match status" value="1"/>
</dbReference>
<dbReference type="InterPro" id="IPR050736">
    <property type="entry name" value="Sensor_HK_Regulatory"/>
</dbReference>
<evidence type="ECO:0000256" key="1">
    <source>
        <dbReference type="ARBA" id="ARBA00000085"/>
    </source>
</evidence>
<evidence type="ECO:0000256" key="2">
    <source>
        <dbReference type="ARBA" id="ARBA00012438"/>
    </source>
</evidence>
<dbReference type="CDD" id="cd00082">
    <property type="entry name" value="HisKA"/>
    <property type="match status" value="1"/>
</dbReference>
<organism evidence="8 9">
    <name type="scientific">Rubidibacter lacunae KORDI 51-2</name>
    <dbReference type="NCBI Taxonomy" id="582515"/>
    <lineage>
        <taxon>Bacteria</taxon>
        <taxon>Bacillati</taxon>
        <taxon>Cyanobacteriota</taxon>
        <taxon>Cyanophyceae</taxon>
        <taxon>Oscillatoriophycideae</taxon>
        <taxon>Chroococcales</taxon>
        <taxon>Aphanothecaceae</taxon>
        <taxon>Rubidibacter</taxon>
    </lineage>
</organism>
<dbReference type="STRING" id="582515.KR51_00030960"/>
<gene>
    <name evidence="8" type="ORF">KR51_00030960</name>
</gene>
<dbReference type="SMART" id="SM00388">
    <property type="entry name" value="HisKA"/>
    <property type="match status" value="1"/>
</dbReference>